<dbReference type="EMBL" id="CP097502">
    <property type="protein sequence ID" value="URD76266.1"/>
    <property type="molecule type" value="Genomic_DNA"/>
</dbReference>
<evidence type="ECO:0000313" key="3">
    <source>
        <dbReference type="EMBL" id="URD76266.1"/>
    </source>
</evidence>
<name>A0A9E7EG49_9LILI</name>
<dbReference type="InterPro" id="IPR046848">
    <property type="entry name" value="E_motif"/>
</dbReference>
<accession>A0A9E7EG49</accession>
<evidence type="ECO:0000256" key="2">
    <source>
        <dbReference type="PROSITE-ProRule" id="PRU00708"/>
    </source>
</evidence>
<keyword evidence="1" id="KW-0677">Repeat</keyword>
<feature type="repeat" description="PPR" evidence="2">
    <location>
        <begin position="365"/>
        <end position="399"/>
    </location>
</feature>
<dbReference type="GO" id="GO:0009451">
    <property type="term" value="P:RNA modification"/>
    <property type="evidence" value="ECO:0007669"/>
    <property type="project" value="InterPro"/>
</dbReference>
<reference evidence="3" key="1">
    <citation type="submission" date="2022-05" db="EMBL/GenBank/DDBJ databases">
        <title>The Musa troglodytarum L. genome provides insights into the mechanism of non-climacteric behaviour and enrichment of carotenoids.</title>
        <authorList>
            <person name="Wang J."/>
        </authorList>
    </citation>
    <scope>NUCLEOTIDE SEQUENCE</scope>
    <source>
        <tissue evidence="3">Leaf</tissue>
    </source>
</reference>
<dbReference type="Gene3D" id="1.25.40.10">
    <property type="entry name" value="Tetratricopeptide repeat domain"/>
    <property type="match status" value="4"/>
</dbReference>
<gene>
    <name evidence="3" type="ORF">MUK42_24271</name>
</gene>
<dbReference type="PANTHER" id="PTHR47926:SF533">
    <property type="entry name" value="DYW DOMAIN-CONTAINING PROTEIN"/>
    <property type="match status" value="1"/>
</dbReference>
<dbReference type="Proteomes" id="UP001055439">
    <property type="component" value="Chromosome 1"/>
</dbReference>
<dbReference type="AlphaFoldDB" id="A0A9E7EG49"/>
<sequence length="608" mass="67948">NRRPCTLPRVTFLLECVPQPFFSGDRDAGRPRAMGLRSGNARQLAHFLVSKPCAVPSLIVSQTKMITAYGKNGDVEKAIGLFEQMSHRNQVSYNAMLSVLLDSGRLVSALQLFEEMPRKNARSYTSMIAGLSRSGHVREARQLFDSIPPSDRNVFSWTAMISCYTQNNEPHRAVSLFSGLYRELFESKVIPNSYTLSVVLKSCGCIRSLVAVRQIHSLTLKLLDEAGEGSVFAQNALIDVYAKLDCLNDAEHVFNRMKWKDLASRNIMMDAYAHNLSLDQAFRIFNSMNEKDTLSWNIMMSGLLDGHRGLEALRLFLSLLRLGHDTKPNLSTYTIILTACATHTMLEFGRQIHGHTVKNSLYPNNIFVSNSLVTMYANCGLMEDLLQVFKEMPKKDVISWNSVIHGLGQNGHAQKALEIAEKALASNNFNGNTFSAILTSCSHGGLVVDGLDYFNSMSRKYSIEPTLDHYICAVDMLGRAGMLKEAYDLLRSMPFAANSVAWSTLLNACSIHGSLNIGRVAAQELQMLETDNTKSYLGLANIYSRTETGRESRELLNLLREKGIVKELGSSWVKQIVVYGALWNAVGEVMQQLMQVMTRHCRVHEPEH</sequence>
<dbReference type="PROSITE" id="PS51375">
    <property type="entry name" value="PPR"/>
    <property type="match status" value="2"/>
</dbReference>
<dbReference type="NCBIfam" id="TIGR00756">
    <property type="entry name" value="PPR"/>
    <property type="match status" value="5"/>
</dbReference>
<dbReference type="Pfam" id="PF01535">
    <property type="entry name" value="PPR"/>
    <property type="match status" value="11"/>
</dbReference>
<dbReference type="Pfam" id="PF20431">
    <property type="entry name" value="E_motif"/>
    <property type="match status" value="1"/>
</dbReference>
<dbReference type="PANTHER" id="PTHR47926">
    <property type="entry name" value="PENTATRICOPEPTIDE REPEAT-CONTAINING PROTEIN"/>
    <property type="match status" value="1"/>
</dbReference>
<dbReference type="FunFam" id="1.25.40.10:FF:000090">
    <property type="entry name" value="Pentatricopeptide repeat-containing protein, chloroplastic"/>
    <property type="match status" value="1"/>
</dbReference>
<dbReference type="GO" id="GO:0003723">
    <property type="term" value="F:RNA binding"/>
    <property type="evidence" value="ECO:0007669"/>
    <property type="project" value="InterPro"/>
</dbReference>
<evidence type="ECO:0000256" key="1">
    <source>
        <dbReference type="ARBA" id="ARBA00022737"/>
    </source>
</evidence>
<dbReference type="InterPro" id="IPR002885">
    <property type="entry name" value="PPR_rpt"/>
</dbReference>
<dbReference type="OrthoDB" id="185373at2759"/>
<dbReference type="InterPro" id="IPR046960">
    <property type="entry name" value="PPR_At4g14850-like_plant"/>
</dbReference>
<feature type="non-terminal residue" evidence="3">
    <location>
        <position position="1"/>
    </location>
</feature>
<evidence type="ECO:0000313" key="4">
    <source>
        <dbReference type="Proteomes" id="UP001055439"/>
    </source>
</evidence>
<protein>
    <submittedName>
        <fullName evidence="3">PPR repeat</fullName>
    </submittedName>
</protein>
<proteinExistence type="predicted"/>
<keyword evidence="4" id="KW-1185">Reference proteome</keyword>
<dbReference type="InterPro" id="IPR011990">
    <property type="entry name" value="TPR-like_helical_dom_sf"/>
</dbReference>
<feature type="repeat" description="PPR" evidence="2">
    <location>
        <begin position="89"/>
        <end position="123"/>
    </location>
</feature>
<organism evidence="3 4">
    <name type="scientific">Musa troglodytarum</name>
    <name type="common">fe'i banana</name>
    <dbReference type="NCBI Taxonomy" id="320322"/>
    <lineage>
        <taxon>Eukaryota</taxon>
        <taxon>Viridiplantae</taxon>
        <taxon>Streptophyta</taxon>
        <taxon>Embryophyta</taxon>
        <taxon>Tracheophyta</taxon>
        <taxon>Spermatophyta</taxon>
        <taxon>Magnoliopsida</taxon>
        <taxon>Liliopsida</taxon>
        <taxon>Zingiberales</taxon>
        <taxon>Musaceae</taxon>
        <taxon>Musa</taxon>
    </lineage>
</organism>